<keyword evidence="3" id="KW-1185">Reference proteome</keyword>
<dbReference type="InterPro" id="IPR011051">
    <property type="entry name" value="RmlC_Cupin_sf"/>
</dbReference>
<organism evidence="2 3">
    <name type="scientific">Paraburkholderia fungorum</name>
    <dbReference type="NCBI Taxonomy" id="134537"/>
    <lineage>
        <taxon>Bacteria</taxon>
        <taxon>Pseudomonadati</taxon>
        <taxon>Pseudomonadota</taxon>
        <taxon>Betaproteobacteria</taxon>
        <taxon>Burkholderiales</taxon>
        <taxon>Burkholderiaceae</taxon>
        <taxon>Paraburkholderia</taxon>
    </lineage>
</organism>
<dbReference type="OrthoDB" id="2648023at2"/>
<evidence type="ECO:0000313" key="2">
    <source>
        <dbReference type="EMBL" id="SDR54813.1"/>
    </source>
</evidence>
<keyword evidence="2" id="KW-0413">Isomerase</keyword>
<dbReference type="AlphaFoldDB" id="A0A1H1JXN2"/>
<name>A0A1H1JXN2_9BURK</name>
<feature type="domain" description="Cupin type-2" evidence="1">
    <location>
        <begin position="42"/>
        <end position="107"/>
    </location>
</feature>
<dbReference type="Proteomes" id="UP000183487">
    <property type="component" value="Unassembled WGS sequence"/>
</dbReference>
<accession>A0A1H1JXN2</accession>
<dbReference type="RefSeq" id="WP_074774336.1">
    <property type="nucleotide sequence ID" value="NZ_FNKP01000004.1"/>
</dbReference>
<dbReference type="InterPro" id="IPR013096">
    <property type="entry name" value="Cupin_2"/>
</dbReference>
<evidence type="ECO:0000259" key="1">
    <source>
        <dbReference type="Pfam" id="PF07883"/>
    </source>
</evidence>
<dbReference type="InterPro" id="IPR014710">
    <property type="entry name" value="RmlC-like_jellyroll"/>
</dbReference>
<gene>
    <name evidence="2" type="ORF">SAMN05443245_7514</name>
</gene>
<dbReference type="Gene3D" id="2.60.120.10">
    <property type="entry name" value="Jelly Rolls"/>
    <property type="match status" value="1"/>
</dbReference>
<proteinExistence type="predicted"/>
<dbReference type="GO" id="GO:0016853">
    <property type="term" value="F:isomerase activity"/>
    <property type="evidence" value="ECO:0007669"/>
    <property type="project" value="UniProtKB-KW"/>
</dbReference>
<sequence>MLNASLISADSGELLMIGSTQMRVLEDGSHTENRVGAVASILLPGVSGPPQHRHLMHDETFLITRGVLRFTLGDLQWNANVGDYIVVPVGVPHTFVNESDAPVEFFSTCTPAYYINYFREMAALSGKGRPSDKDNLAVMLRYATVPFPENGKTQSAQR</sequence>
<dbReference type="EMBL" id="FNKP01000004">
    <property type="protein sequence ID" value="SDR54813.1"/>
    <property type="molecule type" value="Genomic_DNA"/>
</dbReference>
<reference evidence="3" key="1">
    <citation type="submission" date="2016-10" db="EMBL/GenBank/DDBJ databases">
        <authorList>
            <person name="Varghese N."/>
            <person name="Submissions S."/>
        </authorList>
    </citation>
    <scope>NUCLEOTIDE SEQUENCE [LARGE SCALE GENOMIC DNA]</scope>
    <source>
        <strain evidence="3">GAS106B</strain>
    </source>
</reference>
<evidence type="ECO:0000313" key="3">
    <source>
        <dbReference type="Proteomes" id="UP000183487"/>
    </source>
</evidence>
<dbReference type="Pfam" id="PF07883">
    <property type="entry name" value="Cupin_2"/>
    <property type="match status" value="1"/>
</dbReference>
<dbReference type="SUPFAM" id="SSF51182">
    <property type="entry name" value="RmlC-like cupins"/>
    <property type="match status" value="1"/>
</dbReference>
<dbReference type="PANTHER" id="PTHR36440">
    <property type="entry name" value="PUTATIVE (AFU_ORTHOLOGUE AFUA_8G07350)-RELATED"/>
    <property type="match status" value="1"/>
</dbReference>
<dbReference type="PANTHER" id="PTHR36440:SF1">
    <property type="entry name" value="PUTATIVE (AFU_ORTHOLOGUE AFUA_8G07350)-RELATED"/>
    <property type="match status" value="1"/>
</dbReference>
<protein>
    <submittedName>
        <fullName evidence="2">Mannose-6-phosphate isomerase, cupin superfamily</fullName>
    </submittedName>
</protein>
<dbReference type="InterPro" id="IPR053146">
    <property type="entry name" value="QDO-like"/>
</dbReference>